<dbReference type="PANTHER" id="PTHR22953">
    <property type="entry name" value="ACID PHOSPHATASE RELATED"/>
    <property type="match status" value="1"/>
</dbReference>
<feature type="transmembrane region" description="Helical" evidence="2">
    <location>
        <begin position="18"/>
        <end position="35"/>
    </location>
</feature>
<feature type="transmembrane region" description="Helical" evidence="2">
    <location>
        <begin position="76"/>
        <end position="96"/>
    </location>
</feature>
<evidence type="ECO:0000256" key="2">
    <source>
        <dbReference type="SAM" id="Phobius"/>
    </source>
</evidence>
<dbReference type="Pfam" id="PF00149">
    <property type="entry name" value="Metallophos"/>
    <property type="match status" value="1"/>
</dbReference>
<evidence type="ECO:0000313" key="4">
    <source>
        <dbReference type="EMBL" id="CAD8149131.1"/>
    </source>
</evidence>
<keyword evidence="1" id="KW-0732">Signal</keyword>
<dbReference type="GO" id="GO:0003993">
    <property type="term" value="F:acid phosphatase activity"/>
    <property type="evidence" value="ECO:0007669"/>
    <property type="project" value="InterPro"/>
</dbReference>
<feature type="domain" description="Calcineurin-like phosphoesterase" evidence="3">
    <location>
        <begin position="217"/>
        <end position="394"/>
    </location>
</feature>
<proteinExistence type="predicted"/>
<dbReference type="EMBL" id="CAJJDP010000022">
    <property type="protein sequence ID" value="CAD8149131.1"/>
    <property type="molecule type" value="Genomic_DNA"/>
</dbReference>
<name>A0A8S1T5M7_PAROT</name>
<dbReference type="OMA" id="YVGNGAM"/>
<gene>
    <name evidence="4" type="ORF">POCTA_138.1.T0220052</name>
</gene>
<keyword evidence="5" id="KW-1185">Reference proteome</keyword>
<sequence>MFEWMPILKGKYFTAEQYLQIIVLVNLLIFGLIFYKQKFKSLQPITINLAILSFSWFGDFKYLSLVVLIIYNRNSLSRIIIVVILFLLTYDVCFAMHNIDQGFIFSVDGAAFSTQFTRLFQENRKYHPYVTLTQYHNAIIFNFQIQDKSNYAVYCNSVQQRITHSKLYDRYVYHSVIQIDKKSNQIQLYDGQKMIGEYYYFDFNSTNITIIDGGDSGYTETSIQIWKHIQAEPKIDAINIGGDVAYDNGFVQCTTCWDKFLSLYESVCKSKGKLIPLILSIGNHDVGRVTNPQLLYNNQQHQNVPNIIQMFPQQLINKQIPQICDRTSYFVHRIGHINFITIDSGYMTNSESQKEFLKNSIEKNKINLVSYHVPVVPLQVEDESFLWNLGDDLNKAVLVFEHHKHNFKRTKKIQVLKSDNKIKVFPGNTYYVGNGAMGIQSANKVEHQIVEKSSRQAHFWVYNYDNGNQYVYAINKDGSRIDYFELDKFKAT</sequence>
<dbReference type="OrthoDB" id="45007at2759"/>
<evidence type="ECO:0000313" key="5">
    <source>
        <dbReference type="Proteomes" id="UP000683925"/>
    </source>
</evidence>
<keyword evidence="2" id="KW-0812">Transmembrane</keyword>
<feature type="transmembrane region" description="Helical" evidence="2">
    <location>
        <begin position="47"/>
        <end position="70"/>
    </location>
</feature>
<comment type="caution">
    <text evidence="4">The sequence shown here is derived from an EMBL/GenBank/DDBJ whole genome shotgun (WGS) entry which is preliminary data.</text>
</comment>
<accession>A0A8S1T5M7</accession>
<dbReference type="PANTHER" id="PTHR22953:SF153">
    <property type="entry name" value="PURPLE ACID PHOSPHATASE"/>
    <property type="match status" value="1"/>
</dbReference>
<organism evidence="4 5">
    <name type="scientific">Paramecium octaurelia</name>
    <dbReference type="NCBI Taxonomy" id="43137"/>
    <lineage>
        <taxon>Eukaryota</taxon>
        <taxon>Sar</taxon>
        <taxon>Alveolata</taxon>
        <taxon>Ciliophora</taxon>
        <taxon>Intramacronucleata</taxon>
        <taxon>Oligohymenophorea</taxon>
        <taxon>Peniculida</taxon>
        <taxon>Parameciidae</taxon>
        <taxon>Paramecium</taxon>
    </lineage>
</organism>
<reference evidence="4" key="1">
    <citation type="submission" date="2021-01" db="EMBL/GenBank/DDBJ databases">
        <authorList>
            <consortium name="Genoscope - CEA"/>
            <person name="William W."/>
        </authorList>
    </citation>
    <scope>NUCLEOTIDE SEQUENCE</scope>
</reference>
<dbReference type="InterPro" id="IPR004843">
    <property type="entry name" value="Calcineurin-like_PHP"/>
</dbReference>
<evidence type="ECO:0000256" key="1">
    <source>
        <dbReference type="ARBA" id="ARBA00022729"/>
    </source>
</evidence>
<keyword evidence="2" id="KW-1133">Transmembrane helix</keyword>
<protein>
    <recommendedName>
        <fullName evidence="3">Calcineurin-like phosphoesterase domain-containing protein</fullName>
    </recommendedName>
</protein>
<keyword evidence="2" id="KW-0472">Membrane</keyword>
<dbReference type="Proteomes" id="UP000683925">
    <property type="component" value="Unassembled WGS sequence"/>
</dbReference>
<dbReference type="AlphaFoldDB" id="A0A8S1T5M7"/>
<evidence type="ECO:0000259" key="3">
    <source>
        <dbReference type="Pfam" id="PF00149"/>
    </source>
</evidence>
<dbReference type="InterPro" id="IPR039331">
    <property type="entry name" value="PAPs-like"/>
</dbReference>